<proteinExistence type="inferred from homology"/>
<dbReference type="HOGENOM" id="CLU_073399_1_0_1"/>
<dbReference type="InterPro" id="IPR027417">
    <property type="entry name" value="P-loop_NTPase"/>
</dbReference>
<dbReference type="eggNOG" id="ENOG502S92G">
    <property type="taxonomic scope" value="Eukaryota"/>
</dbReference>
<keyword evidence="4" id="KW-1185">Reference proteome</keyword>
<dbReference type="Gene3D" id="3.40.50.300">
    <property type="entry name" value="P-loop containing nucleotide triphosphate hydrolases"/>
    <property type="match status" value="1"/>
</dbReference>
<dbReference type="SUPFAM" id="SSF52540">
    <property type="entry name" value="P-loop containing nucleoside triphosphate hydrolases"/>
    <property type="match status" value="1"/>
</dbReference>
<evidence type="ECO:0008006" key="5">
    <source>
        <dbReference type="Google" id="ProtNLM"/>
    </source>
</evidence>
<dbReference type="EMBL" id="KE504147">
    <property type="protein sequence ID" value="EPT00678.1"/>
    <property type="molecule type" value="Genomic_DNA"/>
</dbReference>
<dbReference type="GO" id="GO:0002098">
    <property type="term" value="P:tRNA wobble uridine modification"/>
    <property type="evidence" value="ECO:0007669"/>
    <property type="project" value="InterPro"/>
</dbReference>
<comment type="similarity">
    <text evidence="2">Belongs to the ELP6 family.</text>
</comment>
<evidence type="ECO:0000256" key="2">
    <source>
        <dbReference type="ARBA" id="ARBA00008837"/>
    </source>
</evidence>
<organism evidence="3 4">
    <name type="scientific">Fomitopsis schrenkii</name>
    <name type="common">Brown rot fungus</name>
    <dbReference type="NCBI Taxonomy" id="2126942"/>
    <lineage>
        <taxon>Eukaryota</taxon>
        <taxon>Fungi</taxon>
        <taxon>Dikarya</taxon>
        <taxon>Basidiomycota</taxon>
        <taxon>Agaricomycotina</taxon>
        <taxon>Agaricomycetes</taxon>
        <taxon>Polyporales</taxon>
        <taxon>Fomitopsis</taxon>
    </lineage>
</organism>
<reference evidence="3 4" key="1">
    <citation type="journal article" date="2012" name="Science">
        <title>The Paleozoic origin of enzymatic lignin decomposition reconstructed from 31 fungal genomes.</title>
        <authorList>
            <person name="Floudas D."/>
            <person name="Binder M."/>
            <person name="Riley R."/>
            <person name="Barry K."/>
            <person name="Blanchette R.A."/>
            <person name="Henrissat B."/>
            <person name="Martinez A.T."/>
            <person name="Otillar R."/>
            <person name="Spatafora J.W."/>
            <person name="Yadav J.S."/>
            <person name="Aerts A."/>
            <person name="Benoit I."/>
            <person name="Boyd A."/>
            <person name="Carlson A."/>
            <person name="Copeland A."/>
            <person name="Coutinho P.M."/>
            <person name="de Vries R.P."/>
            <person name="Ferreira P."/>
            <person name="Findley K."/>
            <person name="Foster B."/>
            <person name="Gaskell J."/>
            <person name="Glotzer D."/>
            <person name="Gorecki P."/>
            <person name="Heitman J."/>
            <person name="Hesse C."/>
            <person name="Hori C."/>
            <person name="Igarashi K."/>
            <person name="Jurgens J.A."/>
            <person name="Kallen N."/>
            <person name="Kersten P."/>
            <person name="Kohler A."/>
            <person name="Kuees U."/>
            <person name="Kumar T.K.A."/>
            <person name="Kuo A."/>
            <person name="LaButti K."/>
            <person name="Larrondo L.F."/>
            <person name="Lindquist E."/>
            <person name="Ling A."/>
            <person name="Lombard V."/>
            <person name="Lucas S."/>
            <person name="Lundell T."/>
            <person name="Martin R."/>
            <person name="McLaughlin D.J."/>
            <person name="Morgenstern I."/>
            <person name="Morin E."/>
            <person name="Murat C."/>
            <person name="Nagy L.G."/>
            <person name="Nolan M."/>
            <person name="Ohm R.A."/>
            <person name="Patyshakuliyeva A."/>
            <person name="Rokas A."/>
            <person name="Ruiz-Duenas F.J."/>
            <person name="Sabat G."/>
            <person name="Salamov A."/>
            <person name="Samejima M."/>
            <person name="Schmutz J."/>
            <person name="Slot J.C."/>
            <person name="St John F."/>
            <person name="Stenlid J."/>
            <person name="Sun H."/>
            <person name="Sun S."/>
            <person name="Syed K."/>
            <person name="Tsang A."/>
            <person name="Wiebenga A."/>
            <person name="Young D."/>
            <person name="Pisabarro A."/>
            <person name="Eastwood D.C."/>
            <person name="Martin F."/>
            <person name="Cullen D."/>
            <person name="Grigoriev I.V."/>
            <person name="Hibbett D.S."/>
        </authorList>
    </citation>
    <scope>NUCLEOTIDE SEQUENCE</scope>
    <source>
        <strain evidence="4">FP-58527</strain>
    </source>
</reference>
<protein>
    <recommendedName>
        <fullName evidence="5">Elongator complex protein 5</fullName>
    </recommendedName>
</protein>
<evidence type="ECO:0000313" key="3">
    <source>
        <dbReference type="EMBL" id="EPT00678.1"/>
    </source>
</evidence>
<dbReference type="AlphaFoldDB" id="S8E7P2"/>
<name>S8E7P2_FOMSC</name>
<dbReference type="PANTHER" id="PTHR16184">
    <property type="entry name" value="ELONGATOR COMPLEX PROTEIN 6"/>
    <property type="match status" value="1"/>
</dbReference>
<comment type="pathway">
    <text evidence="1">tRNA modification; 5-methoxycarbonylmethyl-2-thiouridine-tRNA biosynthesis.</text>
</comment>
<dbReference type="InParanoid" id="S8E7P2"/>
<sequence length="244" mass="26708">MFPPTELPLPGELLLITDELPSPADFLLHKLLADHLKHVRGTTAQSRCLILATLHDPARWKHIAAKSNVNLDQHIASQSLSFIDVLSQLRSITTSTLRPLYDVVRTHLQTAVVDEGHTLVILDDVSPLEWIGYSTTELSHFLRALSALCRRHNAALVIRHHAITPGDPDDLLRHLLQLASYHVDVRPLSSGRSGTVSGEIALHTGACCRPAAQVKLIPRSAAVQYRLTDTGATFFDKGTSAGVL</sequence>
<evidence type="ECO:0000313" key="4">
    <source>
        <dbReference type="Proteomes" id="UP000015241"/>
    </source>
</evidence>
<dbReference type="Pfam" id="PF09807">
    <property type="entry name" value="ELP6"/>
    <property type="match status" value="1"/>
</dbReference>
<gene>
    <name evidence="3" type="ORF">FOMPIDRAFT_1016317</name>
</gene>
<dbReference type="STRING" id="743788.S8E7P2"/>
<dbReference type="GO" id="GO:0033588">
    <property type="term" value="C:elongator holoenzyme complex"/>
    <property type="evidence" value="ECO:0007669"/>
    <property type="project" value="InterPro"/>
</dbReference>
<dbReference type="PANTHER" id="PTHR16184:SF6">
    <property type="entry name" value="ELONGATOR COMPLEX PROTEIN 6"/>
    <property type="match status" value="1"/>
</dbReference>
<accession>S8E7P2</accession>
<dbReference type="InterPro" id="IPR018627">
    <property type="entry name" value="ELP6"/>
</dbReference>
<dbReference type="Proteomes" id="UP000015241">
    <property type="component" value="Unassembled WGS sequence"/>
</dbReference>
<dbReference type="OrthoDB" id="9995306at2759"/>
<dbReference type="UniPathway" id="UPA00988"/>
<evidence type="ECO:0000256" key="1">
    <source>
        <dbReference type="ARBA" id="ARBA00005043"/>
    </source>
</evidence>
<dbReference type="CDD" id="cd19495">
    <property type="entry name" value="Elp6"/>
    <property type="match status" value="1"/>
</dbReference>